<evidence type="ECO:0000313" key="3">
    <source>
        <dbReference type="EMBL" id="MFC3885518.1"/>
    </source>
</evidence>
<sequence>MKKFYFLFLATMLLLGLTACGSEESASSDKSEEKVEEQTEETTSTQSEEAAKPEVNENAKYAEMFKITLPAVTEKTLELSQESYDFIVSNHTLFPAKTDADINKAKQIADASITAKHLNKNAQPYFTKMATFQGTVVTVEEVPLDGGETVSVTHVIDNEMNSYQVIMYKGTGDILEDDTVRFWGAPVGPYSFENVSGGSTNVQVFFGSHMQKM</sequence>
<protein>
    <recommendedName>
        <fullName evidence="5">Lipoprotein</fullName>
    </recommendedName>
</protein>
<name>A0ABV8B5S6_9BACI</name>
<feature type="signal peptide" evidence="2">
    <location>
        <begin position="1"/>
        <end position="21"/>
    </location>
</feature>
<evidence type="ECO:0000256" key="2">
    <source>
        <dbReference type="SAM" id="SignalP"/>
    </source>
</evidence>
<keyword evidence="4" id="KW-1185">Reference proteome</keyword>
<reference evidence="4" key="1">
    <citation type="journal article" date="2019" name="Int. J. Syst. Evol. Microbiol.">
        <title>The Global Catalogue of Microorganisms (GCM) 10K type strain sequencing project: providing services to taxonomists for standard genome sequencing and annotation.</title>
        <authorList>
            <consortium name="The Broad Institute Genomics Platform"/>
            <consortium name="The Broad Institute Genome Sequencing Center for Infectious Disease"/>
            <person name="Wu L."/>
            <person name="Ma J."/>
        </authorList>
    </citation>
    <scope>NUCLEOTIDE SEQUENCE [LARGE SCALE GENOMIC DNA]</scope>
    <source>
        <strain evidence="4">CCUG 61889</strain>
    </source>
</reference>
<dbReference type="RefSeq" id="WP_377917934.1">
    <property type="nucleotide sequence ID" value="NZ_JBHRZT010000072.1"/>
</dbReference>
<gene>
    <name evidence="3" type="ORF">ACFOU2_19395</name>
</gene>
<feature type="compositionally biased region" description="Basic and acidic residues" evidence="1">
    <location>
        <begin position="27"/>
        <end position="37"/>
    </location>
</feature>
<comment type="caution">
    <text evidence="3">The sequence shown here is derived from an EMBL/GenBank/DDBJ whole genome shotgun (WGS) entry which is preliminary data.</text>
</comment>
<dbReference type="EMBL" id="JBHRZT010000072">
    <property type="protein sequence ID" value="MFC3885518.1"/>
    <property type="molecule type" value="Genomic_DNA"/>
</dbReference>
<accession>A0ABV8B5S6</accession>
<dbReference type="PROSITE" id="PS51257">
    <property type="entry name" value="PROKAR_LIPOPROTEIN"/>
    <property type="match status" value="1"/>
</dbReference>
<feature type="region of interest" description="Disordered" evidence="1">
    <location>
        <begin position="24"/>
        <end position="55"/>
    </location>
</feature>
<feature type="chain" id="PRO_5046595209" description="Lipoprotein" evidence="2">
    <location>
        <begin position="22"/>
        <end position="213"/>
    </location>
</feature>
<evidence type="ECO:0000313" key="4">
    <source>
        <dbReference type="Proteomes" id="UP001595752"/>
    </source>
</evidence>
<organism evidence="3 4">
    <name type="scientific">Bacillus songklensis</name>
    <dbReference type="NCBI Taxonomy" id="1069116"/>
    <lineage>
        <taxon>Bacteria</taxon>
        <taxon>Bacillati</taxon>
        <taxon>Bacillota</taxon>
        <taxon>Bacilli</taxon>
        <taxon>Bacillales</taxon>
        <taxon>Bacillaceae</taxon>
        <taxon>Bacillus</taxon>
    </lineage>
</organism>
<evidence type="ECO:0008006" key="5">
    <source>
        <dbReference type="Google" id="ProtNLM"/>
    </source>
</evidence>
<dbReference type="Proteomes" id="UP001595752">
    <property type="component" value="Unassembled WGS sequence"/>
</dbReference>
<evidence type="ECO:0000256" key="1">
    <source>
        <dbReference type="SAM" id="MobiDB-lite"/>
    </source>
</evidence>
<proteinExistence type="predicted"/>
<keyword evidence="2" id="KW-0732">Signal</keyword>